<sequence length="112" mass="12034">MGVYPSWHRRNGRADPGDQGRPTTFGKVAVAAVVGNEDGAHKISADLFQCLDDVGCTIPAQAVTYWNGEAMHGTDFKDLPEVPDQVARTTATVARHGAHLARLLRQAPYPPA</sequence>
<feature type="region of interest" description="Disordered" evidence="1">
    <location>
        <begin position="1"/>
        <end position="23"/>
    </location>
</feature>
<organism evidence="2 3">
    <name type="scientific">Actinocatenispora comari</name>
    <dbReference type="NCBI Taxonomy" id="2807577"/>
    <lineage>
        <taxon>Bacteria</taxon>
        <taxon>Bacillati</taxon>
        <taxon>Actinomycetota</taxon>
        <taxon>Actinomycetes</taxon>
        <taxon>Micromonosporales</taxon>
        <taxon>Micromonosporaceae</taxon>
        <taxon>Actinocatenispora</taxon>
    </lineage>
</organism>
<comment type="caution">
    <text evidence="2">The sequence shown here is derived from an EMBL/GenBank/DDBJ whole genome shotgun (WGS) entry which is preliminary data.</text>
</comment>
<accession>A0A8J4ADY1</accession>
<dbReference type="Proteomes" id="UP000614996">
    <property type="component" value="Unassembled WGS sequence"/>
</dbReference>
<keyword evidence="3" id="KW-1185">Reference proteome</keyword>
<dbReference type="EMBL" id="BOPO01000053">
    <property type="protein sequence ID" value="GIL27860.1"/>
    <property type="molecule type" value="Genomic_DNA"/>
</dbReference>
<evidence type="ECO:0008006" key="4">
    <source>
        <dbReference type="Google" id="ProtNLM"/>
    </source>
</evidence>
<proteinExistence type="predicted"/>
<evidence type="ECO:0000313" key="3">
    <source>
        <dbReference type="Proteomes" id="UP000614996"/>
    </source>
</evidence>
<evidence type="ECO:0000313" key="2">
    <source>
        <dbReference type="EMBL" id="GIL27860.1"/>
    </source>
</evidence>
<evidence type="ECO:0000256" key="1">
    <source>
        <dbReference type="SAM" id="MobiDB-lite"/>
    </source>
</evidence>
<protein>
    <recommendedName>
        <fullName evidence="4">NADPH-dependent FMN reductase-like domain-containing protein</fullName>
    </recommendedName>
</protein>
<reference evidence="3" key="1">
    <citation type="journal article" date="2021" name="Int. J. Syst. Evol. Microbiol.">
        <title>Actinocatenispora comari sp. nov., an endophytic actinomycete isolated from aerial parts of Comarum salesowianum.</title>
        <authorList>
            <person name="Oyunbileg N."/>
            <person name="Iizaka Y."/>
            <person name="Hamada M."/>
            <person name="Davaapurev B.O."/>
            <person name="Fukumoto A."/>
            <person name="Tsetseg B."/>
            <person name="Kato F."/>
            <person name="Tamura T."/>
            <person name="Batkhuu J."/>
            <person name="Anzai Y."/>
        </authorList>
    </citation>
    <scope>NUCLEOTIDE SEQUENCE [LARGE SCALE GENOMIC DNA]</scope>
    <source>
        <strain evidence="3">NUM-2625</strain>
    </source>
</reference>
<gene>
    <name evidence="2" type="ORF">NUM_31140</name>
</gene>
<dbReference type="AlphaFoldDB" id="A0A8J4ADY1"/>
<name>A0A8J4ADY1_9ACTN</name>